<evidence type="ECO:0000256" key="1">
    <source>
        <dbReference type="SAM" id="SignalP"/>
    </source>
</evidence>
<reference evidence="3" key="1">
    <citation type="journal article" date="2019" name="Int. J. Syst. Evol. Microbiol.">
        <title>The Global Catalogue of Microorganisms (GCM) 10K type strain sequencing project: providing services to taxonomists for standard genome sequencing and annotation.</title>
        <authorList>
            <consortium name="The Broad Institute Genomics Platform"/>
            <consortium name="The Broad Institute Genome Sequencing Center for Infectious Disease"/>
            <person name="Wu L."/>
            <person name="Ma J."/>
        </authorList>
    </citation>
    <scope>NUCLEOTIDE SEQUENCE [LARGE SCALE GENOMIC DNA]</scope>
    <source>
        <strain evidence="3">JCM 17224</strain>
    </source>
</reference>
<name>A0ABP7S232_9BACT</name>
<protein>
    <recommendedName>
        <fullName evidence="4">Lipoprotein</fullName>
    </recommendedName>
</protein>
<keyword evidence="3" id="KW-1185">Reference proteome</keyword>
<feature type="signal peptide" evidence="1">
    <location>
        <begin position="1"/>
        <end position="26"/>
    </location>
</feature>
<proteinExistence type="predicted"/>
<accession>A0ABP7S232</accession>
<dbReference type="RefSeq" id="WP_345072270.1">
    <property type="nucleotide sequence ID" value="NZ_BAABDJ010000013.1"/>
</dbReference>
<gene>
    <name evidence="2" type="ORF">GCM10022408_16450</name>
</gene>
<organism evidence="2 3">
    <name type="scientific">Hymenobacter fastidiosus</name>
    <dbReference type="NCBI Taxonomy" id="486264"/>
    <lineage>
        <taxon>Bacteria</taxon>
        <taxon>Pseudomonadati</taxon>
        <taxon>Bacteroidota</taxon>
        <taxon>Cytophagia</taxon>
        <taxon>Cytophagales</taxon>
        <taxon>Hymenobacteraceae</taxon>
        <taxon>Hymenobacter</taxon>
    </lineage>
</organism>
<comment type="caution">
    <text evidence="2">The sequence shown here is derived from an EMBL/GenBank/DDBJ whole genome shotgun (WGS) entry which is preliminary data.</text>
</comment>
<feature type="chain" id="PRO_5046067506" description="Lipoprotein" evidence="1">
    <location>
        <begin position="27"/>
        <end position="143"/>
    </location>
</feature>
<evidence type="ECO:0008006" key="4">
    <source>
        <dbReference type="Google" id="ProtNLM"/>
    </source>
</evidence>
<sequence length="143" mass="15532">MNYCFLLSRLVLLFMLPALFVSCSRAKQEEPKPKEYVVRVQVTGSSMLSGSAIINSTYDYAGAKGAPVENAVIARIYSTQVNETYDLGKFGAADRIRVRVEMSASVSESILTARILVDGVVKKSCFVKGGSVFTSCELVTDSL</sequence>
<evidence type="ECO:0000313" key="3">
    <source>
        <dbReference type="Proteomes" id="UP001500567"/>
    </source>
</evidence>
<evidence type="ECO:0000313" key="2">
    <source>
        <dbReference type="EMBL" id="GAA4005418.1"/>
    </source>
</evidence>
<keyword evidence="1" id="KW-0732">Signal</keyword>
<dbReference type="EMBL" id="BAABDJ010000013">
    <property type="protein sequence ID" value="GAA4005418.1"/>
    <property type="molecule type" value="Genomic_DNA"/>
</dbReference>
<dbReference type="Proteomes" id="UP001500567">
    <property type="component" value="Unassembled WGS sequence"/>
</dbReference>